<comment type="caution">
    <text evidence="2">The sequence shown here is derived from an EMBL/GenBank/DDBJ whole genome shotgun (WGS) entry which is preliminary data.</text>
</comment>
<feature type="region of interest" description="Disordered" evidence="1">
    <location>
        <begin position="1"/>
        <end position="42"/>
    </location>
</feature>
<gene>
    <name evidence="2" type="ORF">HGM15179_009406</name>
</gene>
<accession>A0A8K1LL76</accession>
<organism evidence="2 3">
    <name type="scientific">Zosterops borbonicus</name>
    <dbReference type="NCBI Taxonomy" id="364589"/>
    <lineage>
        <taxon>Eukaryota</taxon>
        <taxon>Metazoa</taxon>
        <taxon>Chordata</taxon>
        <taxon>Craniata</taxon>
        <taxon>Vertebrata</taxon>
        <taxon>Euteleostomi</taxon>
        <taxon>Archelosauria</taxon>
        <taxon>Archosauria</taxon>
        <taxon>Dinosauria</taxon>
        <taxon>Saurischia</taxon>
        <taxon>Theropoda</taxon>
        <taxon>Coelurosauria</taxon>
        <taxon>Aves</taxon>
        <taxon>Neognathae</taxon>
        <taxon>Neoaves</taxon>
        <taxon>Telluraves</taxon>
        <taxon>Australaves</taxon>
        <taxon>Passeriformes</taxon>
        <taxon>Sylvioidea</taxon>
        <taxon>Zosteropidae</taxon>
        <taxon>Zosterops</taxon>
    </lineage>
</organism>
<name>A0A8K1LL76_9PASS</name>
<sequence length="89" mass="9561">MAACPESSRDPRLSFESLDNGKVSPSPVTSSLGISRDVNGKTVHGSDRQELVAVWFRALRVVKKVVATVVDIHNLEQKTCPGDISPVSS</sequence>
<protein>
    <submittedName>
        <fullName evidence="2">Uncharacterized protein</fullName>
    </submittedName>
</protein>
<evidence type="ECO:0000313" key="2">
    <source>
        <dbReference type="EMBL" id="TRZ17688.1"/>
    </source>
</evidence>
<evidence type="ECO:0000313" key="3">
    <source>
        <dbReference type="Proteomes" id="UP000796761"/>
    </source>
</evidence>
<keyword evidence="3" id="KW-1185">Reference proteome</keyword>
<dbReference type="EMBL" id="SWJQ01000254">
    <property type="protein sequence ID" value="TRZ17688.1"/>
    <property type="molecule type" value="Genomic_DNA"/>
</dbReference>
<dbReference type="Proteomes" id="UP000796761">
    <property type="component" value="Unassembled WGS sequence"/>
</dbReference>
<proteinExistence type="predicted"/>
<dbReference type="AlphaFoldDB" id="A0A8K1LL76"/>
<evidence type="ECO:0000256" key="1">
    <source>
        <dbReference type="SAM" id="MobiDB-lite"/>
    </source>
</evidence>
<reference evidence="2" key="1">
    <citation type="submission" date="2019-04" db="EMBL/GenBank/DDBJ databases">
        <title>Genome assembly of Zosterops borbonicus 15179.</title>
        <authorList>
            <person name="Leroy T."/>
            <person name="Anselmetti Y."/>
            <person name="Tilak M.-K."/>
            <person name="Nabholz B."/>
        </authorList>
    </citation>
    <scope>NUCLEOTIDE SEQUENCE</scope>
    <source>
        <strain evidence="2">HGM_15179</strain>
        <tissue evidence="2">Muscle</tissue>
    </source>
</reference>